<dbReference type="CDD" id="cd16412">
    <property type="entry name" value="dndB"/>
    <property type="match status" value="1"/>
</dbReference>
<keyword evidence="2" id="KW-1185">Reference proteome</keyword>
<proteinExistence type="predicted"/>
<accession>A0ABW1ENQ9</accession>
<evidence type="ECO:0000313" key="2">
    <source>
        <dbReference type="Proteomes" id="UP001596091"/>
    </source>
</evidence>
<comment type="caution">
    <text evidence="1">The sequence shown here is derived from an EMBL/GenBank/DDBJ whole genome shotgun (WGS) entry which is preliminary data.</text>
</comment>
<dbReference type="EMBL" id="JBHSPH010000010">
    <property type="protein sequence ID" value="MFC5865028.1"/>
    <property type="molecule type" value="Genomic_DNA"/>
</dbReference>
<evidence type="ECO:0000313" key="1">
    <source>
        <dbReference type="EMBL" id="MFC5865028.1"/>
    </source>
</evidence>
<reference evidence="2" key="1">
    <citation type="journal article" date="2019" name="Int. J. Syst. Evol. Microbiol.">
        <title>The Global Catalogue of Microorganisms (GCM) 10K type strain sequencing project: providing services to taxonomists for standard genome sequencing and annotation.</title>
        <authorList>
            <consortium name="The Broad Institute Genomics Platform"/>
            <consortium name="The Broad Institute Genome Sequencing Center for Infectious Disease"/>
            <person name="Wu L."/>
            <person name="Ma J."/>
        </authorList>
    </citation>
    <scope>NUCLEOTIDE SEQUENCE [LARGE SCALE GENOMIC DNA]</scope>
    <source>
        <strain evidence="2">JCM 4087</strain>
    </source>
</reference>
<organism evidence="1 2">
    <name type="scientific">Acidicapsa dinghuensis</name>
    <dbReference type="NCBI Taxonomy" id="2218256"/>
    <lineage>
        <taxon>Bacteria</taxon>
        <taxon>Pseudomonadati</taxon>
        <taxon>Acidobacteriota</taxon>
        <taxon>Terriglobia</taxon>
        <taxon>Terriglobales</taxon>
        <taxon>Acidobacteriaceae</taxon>
        <taxon>Acidicapsa</taxon>
    </lineage>
</organism>
<name>A0ABW1ENQ9_9BACT</name>
<dbReference type="RefSeq" id="WP_263332105.1">
    <property type="nucleotide sequence ID" value="NZ_JAGSYH010000001.1"/>
</dbReference>
<dbReference type="Pfam" id="PF14072">
    <property type="entry name" value="DndB"/>
    <property type="match status" value="1"/>
</dbReference>
<dbReference type="NCBIfam" id="TIGR03233">
    <property type="entry name" value="DNA_S_dndB"/>
    <property type="match status" value="1"/>
</dbReference>
<protein>
    <submittedName>
        <fullName evidence="1">DNA sulfur modification protein DndB</fullName>
    </submittedName>
</protein>
<dbReference type="InterPro" id="IPR017601">
    <property type="entry name" value="DGQHR-contain_dom"/>
</dbReference>
<dbReference type="Proteomes" id="UP001596091">
    <property type="component" value="Unassembled WGS sequence"/>
</dbReference>
<gene>
    <name evidence="1" type="primary">dndB</name>
    <name evidence="1" type="ORF">ACFPT7_22155</name>
</gene>
<sequence length="366" mass="41594">MDAPFEYVFPAIRGVQASREYYISMCPLRLIPKIFIFDEEELVPELRAQRVLNKARVPEIARYITRNRDGYIFSAITASIDAEVNFEPLASGAEGSRVGLLHIPMKARFIINDGQHRRAAIEMALRETPDLGDETIAVVLFLDIGLKRCQQMFADLNRYAVRPSRSIGVLYDHRDEPAELARLVVLSSPLFRDVVEMERSTLSMRSRKLFTLSAIYNATSSLVSGLDANQGFEDKRRLASEYWDEVAKHFPEWTLVRERKISAGEVRQDYIHSHGIVLQALGKAGSALIRDSKVPWKPKLKALKKVNWARSNTKFWEGRAMLGGRVQKADQNVTLTTNLIKKFLGLTLSPEERRVEDAYVKGRNGN</sequence>
<dbReference type="NCBIfam" id="TIGR03187">
    <property type="entry name" value="DGQHR"/>
    <property type="match status" value="1"/>
</dbReference>
<dbReference type="InterPro" id="IPR017642">
    <property type="entry name" value="DNA_S_mod_DndB"/>
</dbReference>